<dbReference type="EMBL" id="BKCJ011250098">
    <property type="protein sequence ID" value="GFD10110.1"/>
    <property type="molecule type" value="Genomic_DNA"/>
</dbReference>
<dbReference type="PANTHER" id="PTHR11099">
    <property type="entry name" value="VACUOLAR SORTING PROTEIN 35"/>
    <property type="match status" value="1"/>
</dbReference>
<comment type="caution">
    <text evidence="1">The sequence shown here is derived from an EMBL/GenBank/DDBJ whole genome shotgun (WGS) entry which is preliminary data.</text>
</comment>
<accession>A0A699TJY4</accession>
<dbReference type="InterPro" id="IPR005378">
    <property type="entry name" value="Vps35"/>
</dbReference>
<dbReference type="GO" id="GO:0006886">
    <property type="term" value="P:intracellular protein transport"/>
    <property type="evidence" value="ECO:0007669"/>
    <property type="project" value="TreeGrafter"/>
</dbReference>
<sequence length="69" mass="8013">MLSCRDGDTVMDAVEFVLQNFSEMNKLWGPARARDKMEKERNELRDLVGKNLHVLSQIEGIDLDLYKET</sequence>
<dbReference type="PANTHER" id="PTHR11099:SF6">
    <property type="entry name" value="VACUOLAR PROTEIN SORTING-ASSOCIATED PROTEIN 35B"/>
    <property type="match status" value="1"/>
</dbReference>
<dbReference type="AlphaFoldDB" id="A0A699TJY4"/>
<gene>
    <name evidence="1" type="ORF">Tci_882079</name>
</gene>
<protein>
    <submittedName>
        <fullName evidence="1">Vacuolar protein sorting-associated protein 35B-like isoform X1</fullName>
    </submittedName>
</protein>
<dbReference type="GO" id="GO:0005829">
    <property type="term" value="C:cytosol"/>
    <property type="evidence" value="ECO:0007669"/>
    <property type="project" value="GOC"/>
</dbReference>
<dbReference type="GO" id="GO:0030906">
    <property type="term" value="C:retromer, cargo-selective complex"/>
    <property type="evidence" value="ECO:0007669"/>
    <property type="project" value="InterPro"/>
</dbReference>
<proteinExistence type="predicted"/>
<evidence type="ECO:0000313" key="1">
    <source>
        <dbReference type="EMBL" id="GFD10110.1"/>
    </source>
</evidence>
<reference evidence="1" key="1">
    <citation type="journal article" date="2019" name="Sci. Rep.">
        <title>Draft genome of Tanacetum cinerariifolium, the natural source of mosquito coil.</title>
        <authorList>
            <person name="Yamashiro T."/>
            <person name="Shiraishi A."/>
            <person name="Satake H."/>
            <person name="Nakayama K."/>
        </authorList>
    </citation>
    <scope>NUCLEOTIDE SEQUENCE</scope>
</reference>
<feature type="non-terminal residue" evidence="1">
    <location>
        <position position="69"/>
    </location>
</feature>
<dbReference type="Pfam" id="PF03635">
    <property type="entry name" value="Vps35"/>
    <property type="match status" value="1"/>
</dbReference>
<organism evidence="1">
    <name type="scientific">Tanacetum cinerariifolium</name>
    <name type="common">Dalmatian daisy</name>
    <name type="synonym">Chrysanthemum cinerariifolium</name>
    <dbReference type="NCBI Taxonomy" id="118510"/>
    <lineage>
        <taxon>Eukaryota</taxon>
        <taxon>Viridiplantae</taxon>
        <taxon>Streptophyta</taxon>
        <taxon>Embryophyta</taxon>
        <taxon>Tracheophyta</taxon>
        <taxon>Spermatophyta</taxon>
        <taxon>Magnoliopsida</taxon>
        <taxon>eudicotyledons</taxon>
        <taxon>Gunneridae</taxon>
        <taxon>Pentapetalae</taxon>
        <taxon>asterids</taxon>
        <taxon>campanulids</taxon>
        <taxon>Asterales</taxon>
        <taxon>Asteraceae</taxon>
        <taxon>Asteroideae</taxon>
        <taxon>Anthemideae</taxon>
        <taxon>Anthemidinae</taxon>
        <taxon>Tanacetum</taxon>
    </lineage>
</organism>
<name>A0A699TJY4_TANCI</name>
<dbReference type="GO" id="GO:0042147">
    <property type="term" value="P:retrograde transport, endosome to Golgi"/>
    <property type="evidence" value="ECO:0007669"/>
    <property type="project" value="InterPro"/>
</dbReference>
<dbReference type="GO" id="GO:0005770">
    <property type="term" value="C:late endosome"/>
    <property type="evidence" value="ECO:0007669"/>
    <property type="project" value="TreeGrafter"/>
</dbReference>